<protein>
    <submittedName>
        <fullName evidence="2">Uncharacterized protein</fullName>
    </submittedName>
</protein>
<evidence type="ECO:0000256" key="1">
    <source>
        <dbReference type="SAM" id="MobiDB-lite"/>
    </source>
</evidence>
<dbReference type="Proteomes" id="UP001596156">
    <property type="component" value="Unassembled WGS sequence"/>
</dbReference>
<keyword evidence="3" id="KW-1185">Reference proteome</keyword>
<organism evidence="2 3">
    <name type="scientific">Streptomyces fimbriatus</name>
    <dbReference type="NCBI Taxonomy" id="68197"/>
    <lineage>
        <taxon>Bacteria</taxon>
        <taxon>Bacillati</taxon>
        <taxon>Actinomycetota</taxon>
        <taxon>Actinomycetes</taxon>
        <taxon>Kitasatosporales</taxon>
        <taxon>Streptomycetaceae</taxon>
        <taxon>Streptomyces</taxon>
    </lineage>
</organism>
<evidence type="ECO:0000313" key="3">
    <source>
        <dbReference type="Proteomes" id="UP001596156"/>
    </source>
</evidence>
<comment type="caution">
    <text evidence="2">The sequence shown here is derived from an EMBL/GenBank/DDBJ whole genome shotgun (WGS) entry which is preliminary data.</text>
</comment>
<feature type="region of interest" description="Disordered" evidence="1">
    <location>
        <begin position="50"/>
        <end position="70"/>
    </location>
</feature>
<gene>
    <name evidence="2" type="ORF">ACFPN6_35365</name>
</gene>
<dbReference type="EMBL" id="JBHSKL010000057">
    <property type="protein sequence ID" value="MFC5229742.1"/>
    <property type="molecule type" value="Genomic_DNA"/>
</dbReference>
<name>A0ABW0DJS6_STRFI</name>
<sequence length="70" mass="7572">MPTRTERAQVGEETGVIAVGHPALLPDDASTCGYKDPAKTYTVAPRGHSLAAERGGTPQPDHQERHRLLR</sequence>
<proteinExistence type="predicted"/>
<evidence type="ECO:0000313" key="2">
    <source>
        <dbReference type="EMBL" id="MFC5229742.1"/>
    </source>
</evidence>
<accession>A0ABW0DJS6</accession>
<feature type="compositionally biased region" description="Basic and acidic residues" evidence="1">
    <location>
        <begin position="61"/>
        <end position="70"/>
    </location>
</feature>
<dbReference type="RefSeq" id="WP_344646148.1">
    <property type="nucleotide sequence ID" value="NZ_BAAASS010000030.1"/>
</dbReference>
<reference evidence="3" key="1">
    <citation type="journal article" date="2019" name="Int. J. Syst. Evol. Microbiol.">
        <title>The Global Catalogue of Microorganisms (GCM) 10K type strain sequencing project: providing services to taxonomists for standard genome sequencing and annotation.</title>
        <authorList>
            <consortium name="The Broad Institute Genomics Platform"/>
            <consortium name="The Broad Institute Genome Sequencing Center for Infectious Disease"/>
            <person name="Wu L."/>
            <person name="Ma J."/>
        </authorList>
    </citation>
    <scope>NUCLEOTIDE SEQUENCE [LARGE SCALE GENOMIC DNA]</scope>
    <source>
        <strain evidence="3">CCM 8479</strain>
    </source>
</reference>